<evidence type="ECO:0000256" key="4">
    <source>
        <dbReference type="ARBA" id="ARBA00023136"/>
    </source>
</evidence>
<keyword evidence="5" id="KW-0576">Peroxisome</keyword>
<evidence type="ECO:0000313" key="8">
    <source>
        <dbReference type="Proteomes" id="UP000316726"/>
    </source>
</evidence>
<evidence type="ECO:0000256" key="3">
    <source>
        <dbReference type="ARBA" id="ARBA00022593"/>
    </source>
</evidence>
<dbReference type="GO" id="GO:0016559">
    <property type="term" value="P:peroxisome fission"/>
    <property type="evidence" value="ECO:0007669"/>
    <property type="project" value="InterPro"/>
</dbReference>
<dbReference type="InterPro" id="IPR008733">
    <property type="entry name" value="PEX11"/>
</dbReference>
<protein>
    <submittedName>
        <fullName evidence="7">Peroxisomal biogenesis protein</fullName>
    </submittedName>
</protein>
<proteinExistence type="inferred from homology"/>
<dbReference type="InterPro" id="IPR045865">
    <property type="entry name" value="ACT-like_dom_sf"/>
</dbReference>
<gene>
    <name evidence="7" type="ORF">A3770_15p74320</name>
</gene>
<dbReference type="Proteomes" id="UP000316726">
    <property type="component" value="Chromosome 15"/>
</dbReference>
<dbReference type="AlphaFoldDB" id="A0A5B8MZP7"/>
<feature type="domain" description="ACT" evidence="6">
    <location>
        <begin position="296"/>
        <end position="378"/>
    </location>
</feature>
<dbReference type="GO" id="GO:0044375">
    <property type="term" value="P:regulation of peroxisome size"/>
    <property type="evidence" value="ECO:0007669"/>
    <property type="project" value="UniProtKB-ARBA"/>
</dbReference>
<keyword evidence="3" id="KW-0962">Peroxisome biogenesis</keyword>
<dbReference type="SUPFAM" id="SSF55021">
    <property type="entry name" value="ACT-like"/>
    <property type="match status" value="1"/>
</dbReference>
<evidence type="ECO:0000256" key="1">
    <source>
        <dbReference type="ARBA" id="ARBA00004585"/>
    </source>
</evidence>
<dbReference type="InterPro" id="IPR002912">
    <property type="entry name" value="ACT_dom"/>
</dbReference>
<dbReference type="STRING" id="1764295.A0A5B8MZP7"/>
<dbReference type="Pfam" id="PF05648">
    <property type="entry name" value="PEX11"/>
    <property type="match status" value="1"/>
</dbReference>
<evidence type="ECO:0000259" key="6">
    <source>
        <dbReference type="PROSITE" id="PS51671"/>
    </source>
</evidence>
<dbReference type="PANTHER" id="PTHR12652">
    <property type="entry name" value="PEROXISOMAL BIOGENESIS FACTOR 11"/>
    <property type="match status" value="1"/>
</dbReference>
<reference evidence="7 8" key="1">
    <citation type="submission" date="2018-07" db="EMBL/GenBank/DDBJ databases">
        <title>The complete nuclear genome of the prasinophyte Chloropicon primus (CCMP1205).</title>
        <authorList>
            <person name="Pombert J.-F."/>
            <person name="Otis C."/>
            <person name="Turmel M."/>
            <person name="Lemieux C."/>
        </authorList>
    </citation>
    <scope>NUCLEOTIDE SEQUENCE [LARGE SCALE GENOMIC DNA]</scope>
    <source>
        <strain evidence="7 8">CCMP1205</strain>
    </source>
</reference>
<keyword evidence="4" id="KW-0472">Membrane</keyword>
<organism evidence="7 8">
    <name type="scientific">Chloropicon primus</name>
    <dbReference type="NCBI Taxonomy" id="1764295"/>
    <lineage>
        <taxon>Eukaryota</taxon>
        <taxon>Viridiplantae</taxon>
        <taxon>Chlorophyta</taxon>
        <taxon>Chloropicophyceae</taxon>
        <taxon>Chloropicales</taxon>
        <taxon>Chloropicaceae</taxon>
        <taxon>Chloropicon</taxon>
    </lineage>
</organism>
<dbReference type="EMBL" id="CP031048">
    <property type="protein sequence ID" value="QDZ24914.1"/>
    <property type="molecule type" value="Genomic_DNA"/>
</dbReference>
<sequence>MPSSSKGKVDKTVAFLSKRDGIDKVLKLAKYLSSLGVELSHGGEGGGASSGGRGGGKLKDLESALSLSRKAFRLGKFLGNVNKLVELRERERKRAEDAARREVGKGDGFRKLVEENYFLSRRTFLVLSLVNNCSEGLYYFLDQLQFLVKAKVLKKSDTIKGIKRTAAVAELLSYVADTLLLVLDGKSGEDMCFSTMQNLADFLMALDDIRDSEGGLGDPRFLSCLGLVSALIGIRSKWKKTTALSQPPIVLRGEERLHANWSEGNLGNSNSSDRSNFVEIRVSKVEDTTTTEEKYSVDVCGKDRSGLLCDITRALKSLDLVVKKAFVKTGVSGTVSDTFEVNKSNCKLSTEEIEKQLSETLQEMQAEACDKQQKASSS</sequence>
<dbReference type="GO" id="GO:0005778">
    <property type="term" value="C:peroxisomal membrane"/>
    <property type="evidence" value="ECO:0007669"/>
    <property type="project" value="UniProtKB-SubCell"/>
</dbReference>
<comment type="similarity">
    <text evidence="2">Belongs to the peroxin-11 family.</text>
</comment>
<name>A0A5B8MZP7_9CHLO</name>
<comment type="subcellular location">
    <subcellularLocation>
        <location evidence="1">Peroxisome membrane</location>
        <topology evidence="1">Multi-pass membrane protein</topology>
    </subcellularLocation>
</comment>
<dbReference type="PANTHER" id="PTHR12652:SF50">
    <property type="entry name" value="PEROXIN 11"/>
    <property type="match status" value="1"/>
</dbReference>
<accession>A0A5B8MZP7</accession>
<dbReference type="PROSITE" id="PS51671">
    <property type="entry name" value="ACT"/>
    <property type="match status" value="1"/>
</dbReference>
<dbReference type="GO" id="GO:0042802">
    <property type="term" value="F:identical protein binding"/>
    <property type="evidence" value="ECO:0007669"/>
    <property type="project" value="UniProtKB-ARBA"/>
</dbReference>
<evidence type="ECO:0000313" key="7">
    <source>
        <dbReference type="EMBL" id="QDZ24914.1"/>
    </source>
</evidence>
<dbReference type="CDD" id="cd04873">
    <property type="entry name" value="ACT_UUR-ACR-like"/>
    <property type="match status" value="1"/>
</dbReference>
<evidence type="ECO:0000256" key="5">
    <source>
        <dbReference type="ARBA" id="ARBA00023140"/>
    </source>
</evidence>
<dbReference type="OrthoDB" id="411017at2759"/>
<evidence type="ECO:0000256" key="2">
    <source>
        <dbReference type="ARBA" id="ARBA00008194"/>
    </source>
</evidence>
<keyword evidence="8" id="KW-1185">Reference proteome</keyword>